<protein>
    <submittedName>
        <fullName evidence="8">DUF350 domain-containing protein</fullName>
    </submittedName>
</protein>
<evidence type="ECO:0000256" key="7">
    <source>
        <dbReference type="SAM" id="Phobius"/>
    </source>
</evidence>
<evidence type="ECO:0000313" key="9">
    <source>
        <dbReference type="Proteomes" id="UP000265431"/>
    </source>
</evidence>
<keyword evidence="6 7" id="KW-0472">Membrane</keyword>
<feature type="transmembrane region" description="Helical" evidence="7">
    <location>
        <begin position="80"/>
        <end position="102"/>
    </location>
</feature>
<organism evidence="8 9">
    <name type="scientific">Henriciella barbarensis</name>
    <dbReference type="NCBI Taxonomy" id="86342"/>
    <lineage>
        <taxon>Bacteria</taxon>
        <taxon>Pseudomonadati</taxon>
        <taxon>Pseudomonadota</taxon>
        <taxon>Alphaproteobacteria</taxon>
        <taxon>Hyphomonadales</taxon>
        <taxon>Hyphomonadaceae</taxon>
        <taxon>Henriciella</taxon>
    </lineage>
</organism>
<keyword evidence="4 7" id="KW-0812">Transmembrane</keyword>
<reference evidence="8 9" key="1">
    <citation type="submission" date="2018-08" db="EMBL/GenBank/DDBJ databases">
        <title>Henriciella mobilis sp. nov., isolated from seawater.</title>
        <authorList>
            <person name="Cheng H."/>
            <person name="Wu Y.-H."/>
            <person name="Xu X.-W."/>
            <person name="Guo L.-L."/>
        </authorList>
    </citation>
    <scope>NUCLEOTIDE SEQUENCE [LARGE SCALE GENOMIC DNA]</scope>
    <source>
        <strain evidence="8 9">CCUG66934</strain>
    </source>
</reference>
<comment type="caution">
    <text evidence="8">The sequence shown here is derived from an EMBL/GenBank/DDBJ whole genome shotgun (WGS) entry which is preliminary data.</text>
</comment>
<evidence type="ECO:0000256" key="6">
    <source>
        <dbReference type="ARBA" id="ARBA00023136"/>
    </source>
</evidence>
<evidence type="ECO:0000256" key="4">
    <source>
        <dbReference type="ARBA" id="ARBA00022692"/>
    </source>
</evidence>
<accession>A0A399R494</accession>
<dbReference type="EMBL" id="QWGB01000005">
    <property type="protein sequence ID" value="RIJ24249.1"/>
    <property type="molecule type" value="Genomic_DNA"/>
</dbReference>
<name>A0A399R494_9PROT</name>
<feature type="transmembrane region" description="Helical" evidence="7">
    <location>
        <begin position="48"/>
        <end position="68"/>
    </location>
</feature>
<dbReference type="PANTHER" id="PTHR40043:SF1">
    <property type="entry name" value="UPF0719 INNER MEMBRANE PROTEIN YJFL"/>
    <property type="match status" value="1"/>
</dbReference>
<dbReference type="Proteomes" id="UP000265431">
    <property type="component" value="Unassembled WGS sequence"/>
</dbReference>
<keyword evidence="3" id="KW-1003">Cell membrane</keyword>
<dbReference type="RefSeq" id="WP_119379438.1">
    <property type="nucleotide sequence ID" value="NZ_QWGB01000005.1"/>
</dbReference>
<evidence type="ECO:0000256" key="2">
    <source>
        <dbReference type="ARBA" id="ARBA00005779"/>
    </source>
</evidence>
<keyword evidence="9" id="KW-1185">Reference proteome</keyword>
<evidence type="ECO:0000256" key="5">
    <source>
        <dbReference type="ARBA" id="ARBA00022989"/>
    </source>
</evidence>
<feature type="transmembrane region" description="Helical" evidence="7">
    <location>
        <begin position="15"/>
        <end position="36"/>
    </location>
</feature>
<sequence length="144" mass="15208">MGAVFQSFQEGFPTFLMWTGTAGLMLIVAVAIYILLTPWKELALVRGGNGTAGLALSGAIVGLAIPLASCLASSVSLPDLILWGMVSLILQLLAYRFTDLLLRDLPRRIQEDEAGAAIVLIGTKLASAMLLAAGLWDPALQRLG</sequence>
<comment type="similarity">
    <text evidence="2">Belongs to the UPF0719 family.</text>
</comment>
<dbReference type="InterPro" id="IPR007140">
    <property type="entry name" value="DUF350"/>
</dbReference>
<keyword evidence="5 7" id="KW-1133">Transmembrane helix</keyword>
<evidence type="ECO:0000256" key="1">
    <source>
        <dbReference type="ARBA" id="ARBA00004651"/>
    </source>
</evidence>
<feature type="transmembrane region" description="Helical" evidence="7">
    <location>
        <begin position="114"/>
        <end position="136"/>
    </location>
</feature>
<dbReference type="Pfam" id="PF03994">
    <property type="entry name" value="DUF350"/>
    <property type="match status" value="1"/>
</dbReference>
<dbReference type="OrthoDB" id="5395971at2"/>
<dbReference type="GO" id="GO:0005886">
    <property type="term" value="C:plasma membrane"/>
    <property type="evidence" value="ECO:0007669"/>
    <property type="project" value="UniProtKB-SubCell"/>
</dbReference>
<comment type="subcellular location">
    <subcellularLocation>
        <location evidence="1">Cell membrane</location>
        <topology evidence="1">Multi-pass membrane protein</topology>
    </subcellularLocation>
</comment>
<proteinExistence type="inferred from homology"/>
<gene>
    <name evidence="8" type="ORF">D1224_08405</name>
</gene>
<evidence type="ECO:0000256" key="3">
    <source>
        <dbReference type="ARBA" id="ARBA00022475"/>
    </source>
</evidence>
<evidence type="ECO:0000313" key="8">
    <source>
        <dbReference type="EMBL" id="RIJ24249.1"/>
    </source>
</evidence>
<dbReference type="AlphaFoldDB" id="A0A399R494"/>
<dbReference type="PANTHER" id="PTHR40043">
    <property type="entry name" value="UPF0719 INNER MEMBRANE PROTEIN YJFL"/>
    <property type="match status" value="1"/>
</dbReference>